<proteinExistence type="predicted"/>
<protein>
    <submittedName>
        <fullName evidence="1">Uncharacterized protein</fullName>
    </submittedName>
</protein>
<organism evidence="1">
    <name type="scientific">uncultured Caudovirales phage</name>
    <dbReference type="NCBI Taxonomy" id="2100421"/>
    <lineage>
        <taxon>Viruses</taxon>
        <taxon>Duplodnaviria</taxon>
        <taxon>Heunggongvirae</taxon>
        <taxon>Uroviricota</taxon>
        <taxon>Caudoviricetes</taxon>
        <taxon>Peduoviridae</taxon>
        <taxon>Maltschvirus</taxon>
        <taxon>Maltschvirus maltsch</taxon>
    </lineage>
</organism>
<dbReference type="EMBL" id="MF417948">
    <property type="protein sequence ID" value="ASN72270.1"/>
    <property type="molecule type" value="Genomic_DNA"/>
</dbReference>
<gene>
    <name evidence="1" type="ORF">10S12_8</name>
</gene>
<sequence>MDKNFETLLKMQEKTSDVVYGVCRGRNSSTEYIIQLDGDSKESKKYYTYLGASTLANGQRVILLKSAGTYVILGELKGRSY</sequence>
<name>A0A2H4JAJ8_9CAUD</name>
<evidence type="ECO:0000313" key="1">
    <source>
        <dbReference type="EMBL" id="ASN72270.1"/>
    </source>
</evidence>
<accession>A0A2H4JAJ8</accession>
<reference evidence="1" key="1">
    <citation type="submission" date="2017-06" db="EMBL/GenBank/DDBJ databases">
        <title>Novel phages from South African skin metaviromes.</title>
        <authorList>
            <person name="van Zyl L.J."/>
            <person name="Abrahams Y."/>
            <person name="Stander E.A."/>
            <person name="Kirby B.M."/>
            <person name="Clavaud C."/>
            <person name="Farcet C."/>
            <person name="Breton L."/>
            <person name="Trindade M.I."/>
        </authorList>
    </citation>
    <scope>NUCLEOTIDE SEQUENCE</scope>
</reference>